<keyword evidence="4" id="KW-1185">Reference proteome</keyword>
<organism evidence="3 4">
    <name type="scientific">Arsukibacterium tuosuense</name>
    <dbReference type="NCBI Taxonomy" id="1323745"/>
    <lineage>
        <taxon>Bacteria</taxon>
        <taxon>Pseudomonadati</taxon>
        <taxon>Pseudomonadota</taxon>
        <taxon>Gammaproteobacteria</taxon>
        <taxon>Chromatiales</taxon>
        <taxon>Chromatiaceae</taxon>
        <taxon>Arsukibacterium</taxon>
    </lineage>
</organism>
<dbReference type="RefSeq" id="WP_097112220.1">
    <property type="nucleotide sequence ID" value="NZ_OBEB01000006.1"/>
</dbReference>
<dbReference type="Pfam" id="PF01973">
    <property type="entry name" value="MptE-like"/>
    <property type="match status" value="1"/>
</dbReference>
<protein>
    <recommendedName>
        <fullName evidence="5">DUF115 domain-containing protein</fullName>
    </recommendedName>
</protein>
<feature type="domain" description="Glycosyltransferase Maf N-terminal" evidence="2">
    <location>
        <begin position="280"/>
        <end position="505"/>
    </location>
</feature>
<dbReference type="InterPro" id="IPR045376">
    <property type="entry name" value="Maf_N"/>
</dbReference>
<evidence type="ECO:0008006" key="5">
    <source>
        <dbReference type="Google" id="ProtNLM"/>
    </source>
</evidence>
<evidence type="ECO:0000259" key="2">
    <source>
        <dbReference type="Pfam" id="PF20157"/>
    </source>
</evidence>
<dbReference type="Proteomes" id="UP000219353">
    <property type="component" value="Unassembled WGS sequence"/>
</dbReference>
<proteinExistence type="predicted"/>
<reference evidence="4" key="1">
    <citation type="submission" date="2017-09" db="EMBL/GenBank/DDBJ databases">
        <authorList>
            <person name="Varghese N."/>
            <person name="Submissions S."/>
        </authorList>
    </citation>
    <scope>NUCLEOTIDE SEQUENCE [LARGE SCALE GENOMIC DNA]</scope>
    <source>
        <strain evidence="4">CGMCC 1.12461</strain>
    </source>
</reference>
<dbReference type="Pfam" id="PF20157">
    <property type="entry name" value="Maf_flag10_N"/>
    <property type="match status" value="2"/>
</dbReference>
<accession>A0A285J6M6</accession>
<dbReference type="AlphaFoldDB" id="A0A285J6M6"/>
<sequence length="940" mass="107570">MLKYINHQLNPDSDAQAASEQKVAAGVKQRFNNNLRALAQYIPSVLPIAQQHTMQQYSVFCTHASELNIVDFATGRVWYSENPSDEVFSEVDSFCNLAPYINVESNGEAVSAEQPWPAERLPSQLDIVVMFGLGLGYQLNELLQRVNIKYLIVYEPNVDTLICSLQANDWGQLLETAASNGTQLFLQLENDGSSVTEDLAELRNVAEFNRVYIYRHYCHPVMDKVAEYLFVNSGRPEQLLGGTAQFSAYEDYNDYVAERSVNVLGNLHPQAVKPAGDLVQRNMVALQKFYPKLHDEIEKHQNGHWQLSLDQNNKSNLYHPGRKVFFYHDLDSESETLVTHFTRHPYKDDVLLGQTSVDKFSHYIHYSHIAKTQPLINKQLQQKIQLPEEVDSLIIFGVGLGKHIEILTEQYKIKNLYICEPNIDFFAASLKVTAWADIFERAEQNDQRIYLNLGGDGSTYFYDLLAQFYQVGAYSIADTYMFCSYFNQKMHKAIADLRAELKVVLALGEYFDHCRYGIAHTYNSLAKQHKFLRYDNSDYRDLAAVNLPVFVVGNGPSLDSSFSYLQEHRENVVIISCGTALYSLYKKGIKPDFHAEVEQNRSTFNWVSQVKDAAYLKDIRLISVNGIHPDTAELFKETLLCFKDGESSTNFFDLRLKKQGVHVASLSYAYPTVTNLVLNYVLRLGFKVFYLFGVDLGYADVRQHHSQSSAYYRQDGSEVYDYQQTHGGGMPAKGNFLPYVFTKPEFDMSRKLLEQAISKAGRKVEIYNCSNGVKIDGAVPLQPENILFRDLPEHKDQLLQQLIDNAYYPDLSAHAQQIFNQIDFVTFRRTIDAWLVLFDEQITTQEQAKTFISRQWRLLQTAARDPSDPTFYLFYGSTNYFGGLMTKIASCISDDTPEILPVFNQVLQVWRDYVQSAGEQFEQQPLKFDDVDVQHLFAKS</sequence>
<dbReference type="Gene3D" id="3.90.1480.10">
    <property type="entry name" value="Alpha-2,3-sialyltransferase"/>
    <property type="match status" value="1"/>
</dbReference>
<dbReference type="OrthoDB" id="7254531at2"/>
<feature type="domain" description="6-hydroxymethylpterin diphosphokinase MptE-like" evidence="1">
    <location>
        <begin position="541"/>
        <end position="700"/>
    </location>
</feature>
<name>A0A285J6M6_9GAMM</name>
<dbReference type="PANTHER" id="PTHR41786">
    <property type="entry name" value="MOTILITY ACCESSORY FACTOR MAF"/>
    <property type="match status" value="1"/>
</dbReference>
<feature type="domain" description="Glycosyltransferase Maf N-terminal" evidence="2">
    <location>
        <begin position="117"/>
        <end position="230"/>
    </location>
</feature>
<dbReference type="EMBL" id="OBEB01000006">
    <property type="protein sequence ID" value="SNY55980.1"/>
    <property type="molecule type" value="Genomic_DNA"/>
</dbReference>
<dbReference type="PANTHER" id="PTHR41786:SF1">
    <property type="entry name" value="6-HYDROXYMETHYLPTERIN DIPHOSPHOKINASE MPTE-LIKE DOMAIN-CONTAINING PROTEIN"/>
    <property type="match status" value="1"/>
</dbReference>
<evidence type="ECO:0000313" key="4">
    <source>
        <dbReference type="Proteomes" id="UP000219353"/>
    </source>
</evidence>
<evidence type="ECO:0000259" key="1">
    <source>
        <dbReference type="Pfam" id="PF01973"/>
    </source>
</evidence>
<evidence type="ECO:0000313" key="3">
    <source>
        <dbReference type="EMBL" id="SNY55980.1"/>
    </source>
</evidence>
<gene>
    <name evidence="3" type="ORF">SAMN06297280_3031</name>
</gene>
<dbReference type="InterPro" id="IPR002826">
    <property type="entry name" value="MptE-like"/>
</dbReference>